<sequence length="83" mass="9540">MATHRIHHTTKKTQLITHRIPPNHIQLQSFFHITADVILPAKRDHNPPYLLYTAHQGYSELRIALCIIQEAELLVKVPNPTST</sequence>
<proteinExistence type="predicted"/>
<comment type="caution">
    <text evidence="1">The sequence shown here is derived from an EMBL/GenBank/DDBJ whole genome shotgun (WGS) entry which is preliminary data.</text>
</comment>
<gene>
    <name evidence="1" type="ORF">EZS28_001533</name>
</gene>
<dbReference type="Proteomes" id="UP000324800">
    <property type="component" value="Unassembled WGS sequence"/>
</dbReference>
<evidence type="ECO:0000313" key="1">
    <source>
        <dbReference type="EMBL" id="KAA6402940.1"/>
    </source>
</evidence>
<protein>
    <submittedName>
        <fullName evidence="1">Uncharacterized protein</fullName>
    </submittedName>
</protein>
<accession>A0A5J4X6W1</accession>
<reference evidence="1 2" key="1">
    <citation type="submission" date="2019-03" db="EMBL/GenBank/DDBJ databases">
        <title>Single cell metagenomics reveals metabolic interactions within the superorganism composed of flagellate Streblomastix strix and complex community of Bacteroidetes bacteria on its surface.</title>
        <authorList>
            <person name="Treitli S.C."/>
            <person name="Kolisko M."/>
            <person name="Husnik F."/>
            <person name="Keeling P."/>
            <person name="Hampl V."/>
        </authorList>
    </citation>
    <scope>NUCLEOTIDE SEQUENCE [LARGE SCALE GENOMIC DNA]</scope>
    <source>
        <strain evidence="1">ST1C</strain>
    </source>
</reference>
<organism evidence="1 2">
    <name type="scientific">Streblomastix strix</name>
    <dbReference type="NCBI Taxonomy" id="222440"/>
    <lineage>
        <taxon>Eukaryota</taxon>
        <taxon>Metamonada</taxon>
        <taxon>Preaxostyla</taxon>
        <taxon>Oxymonadida</taxon>
        <taxon>Streblomastigidae</taxon>
        <taxon>Streblomastix</taxon>
    </lineage>
</organism>
<dbReference type="EMBL" id="SNRW01000161">
    <property type="protein sequence ID" value="KAA6402940.1"/>
    <property type="molecule type" value="Genomic_DNA"/>
</dbReference>
<name>A0A5J4X6W1_9EUKA</name>
<evidence type="ECO:0000313" key="2">
    <source>
        <dbReference type="Proteomes" id="UP000324800"/>
    </source>
</evidence>
<dbReference type="AlphaFoldDB" id="A0A5J4X6W1"/>